<feature type="region of interest" description="Disordered" evidence="8">
    <location>
        <begin position="1"/>
        <end position="20"/>
    </location>
</feature>
<dbReference type="InterPro" id="IPR025966">
    <property type="entry name" value="OppC_N"/>
</dbReference>
<feature type="domain" description="ABC transmembrane type-1" evidence="9">
    <location>
        <begin position="102"/>
        <end position="286"/>
    </location>
</feature>
<keyword evidence="4 7" id="KW-0812">Transmembrane</keyword>
<feature type="transmembrane region" description="Helical" evidence="7">
    <location>
        <begin position="104"/>
        <end position="128"/>
    </location>
</feature>
<feature type="compositionally biased region" description="Low complexity" evidence="8">
    <location>
        <begin position="1"/>
        <end position="18"/>
    </location>
</feature>
<dbReference type="PROSITE" id="PS50928">
    <property type="entry name" value="ABC_TM1"/>
    <property type="match status" value="1"/>
</dbReference>
<evidence type="ECO:0000256" key="4">
    <source>
        <dbReference type="ARBA" id="ARBA00022692"/>
    </source>
</evidence>
<evidence type="ECO:0000256" key="7">
    <source>
        <dbReference type="RuleBase" id="RU363032"/>
    </source>
</evidence>
<protein>
    <submittedName>
        <fullName evidence="10">ABC transporter permease</fullName>
    </submittedName>
</protein>
<dbReference type="Gene3D" id="1.10.3720.10">
    <property type="entry name" value="MetI-like"/>
    <property type="match status" value="1"/>
</dbReference>
<evidence type="ECO:0000256" key="1">
    <source>
        <dbReference type="ARBA" id="ARBA00004651"/>
    </source>
</evidence>
<organism evidence="10 11">
    <name type="scientific">Herbaspirillum lusitanum</name>
    <dbReference type="NCBI Taxonomy" id="213312"/>
    <lineage>
        <taxon>Bacteria</taxon>
        <taxon>Pseudomonadati</taxon>
        <taxon>Pseudomonadota</taxon>
        <taxon>Betaproteobacteria</taxon>
        <taxon>Burkholderiales</taxon>
        <taxon>Oxalobacteraceae</taxon>
        <taxon>Herbaspirillum</taxon>
    </lineage>
</organism>
<dbReference type="PANTHER" id="PTHR43386:SF1">
    <property type="entry name" value="D,D-DIPEPTIDE TRANSPORT SYSTEM PERMEASE PROTEIN DDPC-RELATED"/>
    <property type="match status" value="1"/>
</dbReference>
<feature type="transmembrane region" description="Helical" evidence="7">
    <location>
        <begin position="36"/>
        <end position="57"/>
    </location>
</feature>
<keyword evidence="11" id="KW-1185">Reference proteome</keyword>
<comment type="subcellular location">
    <subcellularLocation>
        <location evidence="1 7">Cell membrane</location>
        <topology evidence="1 7">Multi-pass membrane protein</topology>
    </subcellularLocation>
</comment>
<evidence type="ECO:0000313" key="10">
    <source>
        <dbReference type="EMBL" id="MFL9923959.1"/>
    </source>
</evidence>
<dbReference type="PANTHER" id="PTHR43386">
    <property type="entry name" value="OLIGOPEPTIDE TRANSPORT SYSTEM PERMEASE PROTEIN APPC"/>
    <property type="match status" value="1"/>
</dbReference>
<evidence type="ECO:0000313" key="11">
    <source>
        <dbReference type="Proteomes" id="UP001629246"/>
    </source>
</evidence>
<dbReference type="SUPFAM" id="SSF161098">
    <property type="entry name" value="MetI-like"/>
    <property type="match status" value="1"/>
</dbReference>
<keyword evidence="5 7" id="KW-1133">Transmembrane helix</keyword>
<dbReference type="RefSeq" id="WP_408156120.1">
    <property type="nucleotide sequence ID" value="NZ_JAQQFM010000003.1"/>
</dbReference>
<dbReference type="InterPro" id="IPR050366">
    <property type="entry name" value="BP-dependent_transpt_permease"/>
</dbReference>
<feature type="transmembrane region" description="Helical" evidence="7">
    <location>
        <begin position="222"/>
        <end position="248"/>
    </location>
</feature>
<gene>
    <name evidence="10" type="ORF">PQR62_06780</name>
</gene>
<dbReference type="InterPro" id="IPR000515">
    <property type="entry name" value="MetI-like"/>
</dbReference>
<keyword evidence="6 7" id="KW-0472">Membrane</keyword>
<evidence type="ECO:0000256" key="6">
    <source>
        <dbReference type="ARBA" id="ARBA00023136"/>
    </source>
</evidence>
<dbReference type="Pfam" id="PF00528">
    <property type="entry name" value="BPD_transp_1"/>
    <property type="match status" value="1"/>
</dbReference>
<comment type="caution">
    <text evidence="10">The sequence shown here is derived from an EMBL/GenBank/DDBJ whole genome shotgun (WGS) entry which is preliminary data.</text>
</comment>
<dbReference type="Pfam" id="PF12911">
    <property type="entry name" value="OppC_N"/>
    <property type="match status" value="1"/>
</dbReference>
<evidence type="ECO:0000259" key="9">
    <source>
        <dbReference type="PROSITE" id="PS50928"/>
    </source>
</evidence>
<feature type="transmembrane region" description="Helical" evidence="7">
    <location>
        <begin position="268"/>
        <end position="291"/>
    </location>
</feature>
<evidence type="ECO:0000256" key="2">
    <source>
        <dbReference type="ARBA" id="ARBA00022448"/>
    </source>
</evidence>
<dbReference type="Proteomes" id="UP001629246">
    <property type="component" value="Unassembled WGS sequence"/>
</dbReference>
<accession>A0ABW9A6V8</accession>
<name>A0ABW9A6V8_9BURK</name>
<proteinExistence type="inferred from homology"/>
<keyword evidence="3" id="KW-1003">Cell membrane</keyword>
<evidence type="ECO:0000256" key="5">
    <source>
        <dbReference type="ARBA" id="ARBA00022989"/>
    </source>
</evidence>
<keyword evidence="2 7" id="KW-0813">Transport</keyword>
<evidence type="ECO:0000256" key="3">
    <source>
        <dbReference type="ARBA" id="ARBA00022475"/>
    </source>
</evidence>
<dbReference type="CDD" id="cd06261">
    <property type="entry name" value="TM_PBP2"/>
    <property type="match status" value="1"/>
</dbReference>
<feature type="transmembrane region" description="Helical" evidence="7">
    <location>
        <begin position="148"/>
        <end position="175"/>
    </location>
</feature>
<comment type="similarity">
    <text evidence="7">Belongs to the binding-protein-dependent transport system permease family.</text>
</comment>
<evidence type="ECO:0000256" key="8">
    <source>
        <dbReference type="SAM" id="MobiDB-lite"/>
    </source>
</evidence>
<dbReference type="InterPro" id="IPR035906">
    <property type="entry name" value="MetI-like_sf"/>
</dbReference>
<reference evidence="10 11" key="1">
    <citation type="journal article" date="2024" name="Chem. Sci.">
        <title>Discovery of megapolipeptins by genome mining of a Burkholderiales bacteria collection.</title>
        <authorList>
            <person name="Paulo B.S."/>
            <person name="Recchia M.J.J."/>
            <person name="Lee S."/>
            <person name="Fergusson C.H."/>
            <person name="Romanowski S.B."/>
            <person name="Hernandez A."/>
            <person name="Krull N."/>
            <person name="Liu D.Y."/>
            <person name="Cavanagh H."/>
            <person name="Bos A."/>
            <person name="Gray C.A."/>
            <person name="Murphy B.T."/>
            <person name="Linington R.G."/>
            <person name="Eustaquio A.S."/>
        </authorList>
    </citation>
    <scope>NUCLEOTIDE SEQUENCE [LARGE SCALE GENOMIC DNA]</scope>
    <source>
        <strain evidence="10 11">RL21-008-BIB-A</strain>
    </source>
</reference>
<dbReference type="EMBL" id="JAQQFM010000003">
    <property type="protein sequence ID" value="MFL9923959.1"/>
    <property type="molecule type" value="Genomic_DNA"/>
</dbReference>
<sequence>MTTSTPATSSGSADPTRPSRFRRSFRLPGVLAEPRVLIGLSVLILLLLIALCAPWLAPHAPNDQDLLSTLLPPMWSAGGNPDYPLGTDALGQCILSRMIYGARVAMIIATVAPLGAALLGCVLALLAGYRGGWIDWLIMRVVDIWMSFPAIVLALVLMVALSPGLGNVIAAIVLVDWTRFCRVIRSEVVVLRRREYVAAARIAGANHPRVILRDILPGVMPVLISLISIEMGIAVVAESILSFVGMSVDASRPTWGMMIADGLQNVFSSPWGLILPVLCVVVTVLATTLLGDGLRRSTDPRLLSRTGAKS</sequence>